<dbReference type="InterPro" id="IPR015421">
    <property type="entry name" value="PyrdxlP-dep_Trfase_major"/>
</dbReference>
<dbReference type="PROSITE" id="PS00595">
    <property type="entry name" value="AA_TRANSFER_CLASS_5"/>
    <property type="match status" value="1"/>
</dbReference>
<dbReference type="GO" id="GO:0051536">
    <property type="term" value="F:iron-sulfur cluster binding"/>
    <property type="evidence" value="ECO:0007669"/>
    <property type="project" value="UniProtKB-KW"/>
</dbReference>
<evidence type="ECO:0000256" key="4">
    <source>
        <dbReference type="ARBA" id="ARBA00022679"/>
    </source>
</evidence>
<keyword evidence="13" id="KW-1185">Reference proteome</keyword>
<evidence type="ECO:0000256" key="2">
    <source>
        <dbReference type="ARBA" id="ARBA00006490"/>
    </source>
</evidence>
<dbReference type="EMBL" id="VCEJ01000004">
    <property type="protein sequence ID" value="TLV00338.1"/>
    <property type="molecule type" value="Genomic_DNA"/>
</dbReference>
<evidence type="ECO:0000256" key="5">
    <source>
        <dbReference type="ARBA" id="ARBA00022723"/>
    </source>
</evidence>
<name>A0A5R9KVZ0_9BACT</name>
<comment type="cofactor">
    <cofactor evidence="1 10">
        <name>pyridoxal 5'-phosphate</name>
        <dbReference type="ChEBI" id="CHEBI:597326"/>
    </cofactor>
</comment>
<dbReference type="InterPro" id="IPR015422">
    <property type="entry name" value="PyrdxlP-dep_Trfase_small"/>
</dbReference>
<dbReference type="SUPFAM" id="SSF53383">
    <property type="entry name" value="PLP-dependent transferases"/>
    <property type="match status" value="1"/>
</dbReference>
<evidence type="ECO:0000256" key="7">
    <source>
        <dbReference type="ARBA" id="ARBA00023004"/>
    </source>
</evidence>
<comment type="catalytic activity">
    <reaction evidence="9">
        <text>(sulfur carrier)-H + L-cysteine = (sulfur carrier)-SH + L-alanine</text>
        <dbReference type="Rhea" id="RHEA:43892"/>
        <dbReference type="Rhea" id="RHEA-COMP:14737"/>
        <dbReference type="Rhea" id="RHEA-COMP:14739"/>
        <dbReference type="ChEBI" id="CHEBI:29917"/>
        <dbReference type="ChEBI" id="CHEBI:35235"/>
        <dbReference type="ChEBI" id="CHEBI:57972"/>
        <dbReference type="ChEBI" id="CHEBI:64428"/>
        <dbReference type="EC" id="2.8.1.7"/>
    </reaction>
</comment>
<dbReference type="EC" id="2.8.1.7" evidence="3"/>
<accession>A0A5R9KVZ0</accession>
<evidence type="ECO:0000313" key="13">
    <source>
        <dbReference type="Proteomes" id="UP000306402"/>
    </source>
</evidence>
<keyword evidence="8" id="KW-0411">Iron-sulfur</keyword>
<dbReference type="AlphaFoldDB" id="A0A5R9KVZ0"/>
<feature type="domain" description="Aminotransferase class V" evidence="11">
    <location>
        <begin position="4"/>
        <end position="366"/>
    </location>
</feature>
<protein>
    <recommendedName>
        <fullName evidence="3">cysteine desulfurase</fullName>
        <ecNumber evidence="3">2.8.1.7</ecNumber>
    </recommendedName>
</protein>
<dbReference type="InterPro" id="IPR016454">
    <property type="entry name" value="Cysteine_dSase"/>
</dbReference>
<dbReference type="PANTHER" id="PTHR11601:SF34">
    <property type="entry name" value="CYSTEINE DESULFURASE"/>
    <property type="match status" value="1"/>
</dbReference>
<keyword evidence="6" id="KW-0663">Pyridoxal phosphate</keyword>
<dbReference type="Gene3D" id="3.40.640.10">
    <property type="entry name" value="Type I PLP-dependent aspartate aminotransferase-like (Major domain)"/>
    <property type="match status" value="1"/>
</dbReference>
<gene>
    <name evidence="12" type="ORF">FEN17_12640</name>
</gene>
<evidence type="ECO:0000256" key="9">
    <source>
        <dbReference type="ARBA" id="ARBA00050776"/>
    </source>
</evidence>
<dbReference type="PANTHER" id="PTHR11601">
    <property type="entry name" value="CYSTEINE DESULFURYLASE FAMILY MEMBER"/>
    <property type="match status" value="1"/>
</dbReference>
<comment type="caution">
    <text evidence="12">The sequence shown here is derived from an EMBL/GenBank/DDBJ whole genome shotgun (WGS) entry which is preliminary data.</text>
</comment>
<dbReference type="GO" id="GO:0031071">
    <property type="term" value="F:cysteine desulfurase activity"/>
    <property type="evidence" value="ECO:0007669"/>
    <property type="project" value="UniProtKB-EC"/>
</dbReference>
<dbReference type="Gene3D" id="3.90.1150.10">
    <property type="entry name" value="Aspartate Aminotransferase, domain 1"/>
    <property type="match status" value="1"/>
</dbReference>
<keyword evidence="7" id="KW-0408">Iron</keyword>
<reference evidence="12 13" key="1">
    <citation type="submission" date="2019-05" db="EMBL/GenBank/DDBJ databases">
        <authorList>
            <person name="Qu J.-H."/>
        </authorList>
    </citation>
    <scope>NUCLEOTIDE SEQUENCE [LARGE SCALE GENOMIC DNA]</scope>
    <source>
        <strain evidence="12 13">T17</strain>
    </source>
</reference>
<evidence type="ECO:0000256" key="3">
    <source>
        <dbReference type="ARBA" id="ARBA00012239"/>
    </source>
</evidence>
<dbReference type="RefSeq" id="WP_138365718.1">
    <property type="nucleotide sequence ID" value="NZ_VCEJ01000004.1"/>
</dbReference>
<dbReference type="Proteomes" id="UP000306402">
    <property type="component" value="Unassembled WGS sequence"/>
</dbReference>
<dbReference type="InterPro" id="IPR020578">
    <property type="entry name" value="Aminotrans_V_PyrdxlP_BS"/>
</dbReference>
<evidence type="ECO:0000259" key="11">
    <source>
        <dbReference type="Pfam" id="PF00266"/>
    </source>
</evidence>
<proteinExistence type="inferred from homology"/>
<evidence type="ECO:0000256" key="10">
    <source>
        <dbReference type="RuleBase" id="RU004504"/>
    </source>
</evidence>
<dbReference type="GO" id="GO:0046872">
    <property type="term" value="F:metal ion binding"/>
    <property type="evidence" value="ECO:0007669"/>
    <property type="project" value="UniProtKB-KW"/>
</dbReference>
<comment type="similarity">
    <text evidence="2">Belongs to the class-V pyridoxal-phosphate-dependent aminotransferase family. NifS/IscS subfamily.</text>
</comment>
<dbReference type="Pfam" id="PF00266">
    <property type="entry name" value="Aminotran_5"/>
    <property type="match status" value="1"/>
</dbReference>
<dbReference type="OrthoDB" id="9804366at2"/>
<dbReference type="PIRSF" id="PIRSF005572">
    <property type="entry name" value="NifS"/>
    <property type="match status" value="1"/>
</dbReference>
<dbReference type="InterPro" id="IPR015424">
    <property type="entry name" value="PyrdxlP-dep_Trfase"/>
</dbReference>
<organism evidence="12 13">
    <name type="scientific">Dyadobacter luticola</name>
    <dbReference type="NCBI Taxonomy" id="1979387"/>
    <lineage>
        <taxon>Bacteria</taxon>
        <taxon>Pseudomonadati</taxon>
        <taxon>Bacteroidota</taxon>
        <taxon>Cytophagia</taxon>
        <taxon>Cytophagales</taxon>
        <taxon>Spirosomataceae</taxon>
        <taxon>Dyadobacter</taxon>
    </lineage>
</organism>
<keyword evidence="4" id="KW-0808">Transferase</keyword>
<evidence type="ECO:0000313" key="12">
    <source>
        <dbReference type="EMBL" id="TLV00338.1"/>
    </source>
</evidence>
<sequence>MDLIYLDYNATTPTAPEVIDAMLPFYSKIYGNASSTHKFGKQISETVKQNRNQIAEFMQCDSSEIIFTSGATEAINLAIMGVANAYHHKGQHIVTAKTEHPAVLDTCRFLEKRGFEVTYLSVSHDGMLNEEDIRAAVRPDTILVALMAINNETGVEQPLQQAASIAHEVEAVFLSDTTQAIGKIPFSINDTGVDIIVFSSHKFYGPNGIGGLFIRKVLPGGITLEASTHGGGHERGLRSGTLNVPGIVGMGKAFELAEAQMSFDALKIVQLRDHLERELLKIEGTFVNGNTKKRLYNVTNICFPEIDANVLIGQLDNIAVSNGSACSASISEPSHVLKAMGLNDDNALGSIRFSLGRYTTKDEIEQTIESIKNRMYAVRY</sequence>
<dbReference type="InterPro" id="IPR000192">
    <property type="entry name" value="Aminotrans_V_dom"/>
</dbReference>
<evidence type="ECO:0000256" key="1">
    <source>
        <dbReference type="ARBA" id="ARBA00001933"/>
    </source>
</evidence>
<evidence type="ECO:0000256" key="6">
    <source>
        <dbReference type="ARBA" id="ARBA00022898"/>
    </source>
</evidence>
<evidence type="ECO:0000256" key="8">
    <source>
        <dbReference type="ARBA" id="ARBA00023014"/>
    </source>
</evidence>
<keyword evidence="5" id="KW-0479">Metal-binding</keyword>